<comment type="cofactor">
    <cofactor evidence="32">
        <name>heme</name>
        <dbReference type="ChEBI" id="CHEBI:30413"/>
    </cofactor>
</comment>
<dbReference type="AlphaFoldDB" id="A0A2G9RYM6"/>
<keyword evidence="19" id="KW-0443">Lipid metabolism</keyword>
<dbReference type="GO" id="GO:0001516">
    <property type="term" value="P:prostaglandin biosynthetic process"/>
    <property type="evidence" value="ECO:0007669"/>
    <property type="project" value="UniProtKB-KW"/>
</dbReference>
<evidence type="ECO:0000256" key="31">
    <source>
        <dbReference type="ARBA" id="ARBA00054825"/>
    </source>
</evidence>
<gene>
    <name evidence="34" type="ORF">AB205_0048000</name>
</gene>
<comment type="catalytic activity">
    <reaction evidence="26">
        <text>prostaglandin H2 = (12S)-hydroxy-(5Z,8E,10E)-heptadecatrienoate + malonaldehyde</text>
        <dbReference type="Rhea" id="RHEA:48644"/>
        <dbReference type="ChEBI" id="CHEBI:57405"/>
        <dbReference type="ChEBI" id="CHEBI:90694"/>
        <dbReference type="ChEBI" id="CHEBI:566274"/>
    </reaction>
</comment>
<dbReference type="InterPro" id="IPR002401">
    <property type="entry name" value="Cyt_P450_E_grp-I"/>
</dbReference>
<evidence type="ECO:0000256" key="5">
    <source>
        <dbReference type="ARBA" id="ARBA00011245"/>
    </source>
</evidence>
<evidence type="ECO:0000256" key="12">
    <source>
        <dbReference type="ARBA" id="ARBA00022723"/>
    </source>
</evidence>
<proteinExistence type="inferred from homology"/>
<keyword evidence="15" id="KW-1133">Transmembrane helix</keyword>
<dbReference type="GO" id="GO:0005506">
    <property type="term" value="F:iron ion binding"/>
    <property type="evidence" value="ECO:0007669"/>
    <property type="project" value="InterPro"/>
</dbReference>
<protein>
    <recommendedName>
        <fullName evidence="29">Thromboxane-A synthase</fullName>
        <ecNumber evidence="6">4.2.1.152</ecNumber>
        <ecNumber evidence="28">5.3.99.5</ecNumber>
    </recommendedName>
    <alternativeName>
        <fullName evidence="30">Cytochrome P450 5A1</fullName>
    </alternativeName>
    <alternativeName>
        <fullName evidence="24">Hydroperoxy icosatetraenoate dehydratase</fullName>
    </alternativeName>
</protein>
<evidence type="ECO:0000256" key="21">
    <source>
        <dbReference type="ARBA" id="ARBA00023160"/>
    </source>
</evidence>
<dbReference type="Pfam" id="PF00067">
    <property type="entry name" value="p450"/>
    <property type="match status" value="1"/>
</dbReference>
<evidence type="ECO:0000313" key="34">
    <source>
        <dbReference type="EMBL" id="PIO32321.1"/>
    </source>
</evidence>
<evidence type="ECO:0000256" key="7">
    <source>
        <dbReference type="ARBA" id="ARBA00022501"/>
    </source>
</evidence>
<evidence type="ECO:0000256" key="16">
    <source>
        <dbReference type="ARBA" id="ARBA00023002"/>
    </source>
</evidence>
<evidence type="ECO:0000256" key="32">
    <source>
        <dbReference type="PIRSR" id="PIRSR602401-1"/>
    </source>
</evidence>
<dbReference type="InterPro" id="IPR001128">
    <property type="entry name" value="Cyt_P450"/>
</dbReference>
<feature type="binding site" description="axial binding residue" evidence="32">
    <location>
        <position position="74"/>
    </location>
    <ligand>
        <name>heme</name>
        <dbReference type="ChEBI" id="CHEBI:30413"/>
    </ligand>
    <ligandPart>
        <name>Fe</name>
        <dbReference type="ChEBI" id="CHEBI:18248"/>
    </ligandPart>
</feature>
<dbReference type="OrthoDB" id="1470350at2759"/>
<dbReference type="InterPro" id="IPR036396">
    <property type="entry name" value="Cyt_P450_sf"/>
</dbReference>
<comment type="subcellular location">
    <subcellularLocation>
        <location evidence="3">Endoplasmic reticulum membrane</location>
        <topology evidence="3">Multi-pass membrane protein</topology>
    </subcellularLocation>
</comment>
<keyword evidence="7" id="KW-0644">Prostaglandin metabolism</keyword>
<evidence type="ECO:0000256" key="3">
    <source>
        <dbReference type="ARBA" id="ARBA00004477"/>
    </source>
</evidence>
<evidence type="ECO:0000256" key="2">
    <source>
        <dbReference type="ARBA" id="ARBA00001719"/>
    </source>
</evidence>
<evidence type="ECO:0000256" key="26">
    <source>
        <dbReference type="ARBA" id="ARBA00036424"/>
    </source>
</evidence>
<dbReference type="SUPFAM" id="SSF48264">
    <property type="entry name" value="Cytochrome P450"/>
    <property type="match status" value="1"/>
</dbReference>
<keyword evidence="14" id="KW-0276">Fatty acid metabolism</keyword>
<keyword evidence="11" id="KW-0812">Transmembrane</keyword>
<evidence type="ECO:0000256" key="27">
    <source>
        <dbReference type="ARBA" id="ARBA00036475"/>
    </source>
</evidence>
<dbReference type="GO" id="GO:0106256">
    <property type="term" value="F:hydroperoxy icosatetraenoate dehydratase activity"/>
    <property type="evidence" value="ECO:0007669"/>
    <property type="project" value="UniProtKB-EC"/>
</dbReference>
<comment type="subunit">
    <text evidence="5">Monomer.</text>
</comment>
<dbReference type="EC" id="5.3.99.5" evidence="28"/>
<dbReference type="GO" id="GO:0020037">
    <property type="term" value="F:heme binding"/>
    <property type="evidence" value="ECO:0007669"/>
    <property type="project" value="InterPro"/>
</dbReference>
<keyword evidence="12 32" id="KW-0479">Metal-binding</keyword>
<evidence type="ECO:0000256" key="4">
    <source>
        <dbReference type="ARBA" id="ARBA00010617"/>
    </source>
</evidence>
<keyword evidence="10 32" id="KW-0349">Heme</keyword>
<comment type="catalytic activity">
    <reaction evidence="2">
        <text>a hydroperoxyeicosatetraenoate = an oxoeicosatetraenoate + H2O</text>
        <dbReference type="Rhea" id="RHEA:55556"/>
        <dbReference type="ChEBI" id="CHEBI:15377"/>
        <dbReference type="ChEBI" id="CHEBI:59720"/>
        <dbReference type="ChEBI" id="CHEBI:131859"/>
        <dbReference type="EC" id="4.2.1.152"/>
    </reaction>
    <physiologicalReaction direction="left-to-right" evidence="2">
        <dbReference type="Rhea" id="RHEA:55557"/>
    </physiologicalReaction>
</comment>
<comment type="similarity">
    <text evidence="4 33">Belongs to the cytochrome P450 family.</text>
</comment>
<evidence type="ECO:0000256" key="15">
    <source>
        <dbReference type="ARBA" id="ARBA00022989"/>
    </source>
</evidence>
<evidence type="ECO:0000256" key="24">
    <source>
        <dbReference type="ARBA" id="ARBA00033404"/>
    </source>
</evidence>
<keyword evidence="20" id="KW-0472">Membrane</keyword>
<evidence type="ECO:0000256" key="8">
    <source>
        <dbReference type="ARBA" id="ARBA00022516"/>
    </source>
</evidence>
<evidence type="ECO:0000256" key="17">
    <source>
        <dbReference type="ARBA" id="ARBA00023004"/>
    </source>
</evidence>
<keyword evidence="17 32" id="KW-0408">Iron</keyword>
<evidence type="ECO:0000256" key="6">
    <source>
        <dbReference type="ARBA" id="ARBA00013084"/>
    </source>
</evidence>
<comment type="catalytic activity">
    <reaction evidence="25">
        <text>(15S)-hydroperoxy-(5Z,8Z,11Z,13E)-eicosatetraenoate + AH2 = (15S)-hydroxy-(5Z,8Z,11Z,13E)-eicosatetraenoate + A + H2O</text>
        <dbReference type="Rhea" id="RHEA:48856"/>
        <dbReference type="ChEBI" id="CHEBI:13193"/>
        <dbReference type="ChEBI" id="CHEBI:15377"/>
        <dbReference type="ChEBI" id="CHEBI:17499"/>
        <dbReference type="ChEBI" id="CHEBI:57409"/>
        <dbReference type="ChEBI" id="CHEBI:57446"/>
    </reaction>
    <physiologicalReaction direction="left-to-right" evidence="25">
        <dbReference type="Rhea" id="RHEA:48857"/>
    </physiologicalReaction>
</comment>
<keyword evidence="13" id="KW-0256">Endoplasmic reticulum</keyword>
<evidence type="ECO:0000256" key="20">
    <source>
        <dbReference type="ARBA" id="ARBA00023136"/>
    </source>
</evidence>
<evidence type="ECO:0000256" key="25">
    <source>
        <dbReference type="ARBA" id="ARBA00036380"/>
    </source>
</evidence>
<evidence type="ECO:0000256" key="1">
    <source>
        <dbReference type="ARBA" id="ARBA00001143"/>
    </source>
</evidence>
<evidence type="ECO:0000256" key="14">
    <source>
        <dbReference type="ARBA" id="ARBA00022832"/>
    </source>
</evidence>
<keyword evidence="35" id="KW-1185">Reference proteome</keyword>
<comment type="function">
    <text evidence="31">Catalyzes the conversion of prostaglandin H2 (PGH2) to thromboxane A2 (TXA2), a potent inducer of blood vessel constriction and platelet aggregation. Also cleaves PGH2 to 12-hydroxy-heptadecatrienoicacid (12-HHT) and malondialdehyde, which is known to act as a mediator of DNA damage. 12-HHT and malondialdehyde are formed stoichiometrically in the same amounts as TXA2. Additionally, displays dehydratase activity, toward (15S)-hydroperoxy-(5Z,8Z,11Z,13E)-eicosatetraenoate (15(S)-HPETE) producing 15-KETE and 15-HETE.</text>
</comment>
<evidence type="ECO:0000256" key="10">
    <source>
        <dbReference type="ARBA" id="ARBA00022617"/>
    </source>
</evidence>
<reference evidence="35" key="1">
    <citation type="journal article" date="2017" name="Nat. Commun.">
        <title>The North American bullfrog draft genome provides insight into hormonal regulation of long noncoding RNA.</title>
        <authorList>
            <person name="Hammond S.A."/>
            <person name="Warren R.L."/>
            <person name="Vandervalk B.P."/>
            <person name="Kucuk E."/>
            <person name="Khan H."/>
            <person name="Gibb E.A."/>
            <person name="Pandoh P."/>
            <person name="Kirk H."/>
            <person name="Zhao Y."/>
            <person name="Jones M."/>
            <person name="Mungall A.J."/>
            <person name="Coope R."/>
            <person name="Pleasance S."/>
            <person name="Moore R.A."/>
            <person name="Holt R.A."/>
            <person name="Round J.M."/>
            <person name="Ohora S."/>
            <person name="Walle B.V."/>
            <person name="Veldhoen N."/>
            <person name="Helbing C.C."/>
            <person name="Birol I."/>
        </authorList>
    </citation>
    <scope>NUCLEOTIDE SEQUENCE [LARGE SCALE GENOMIC DNA]</scope>
</reference>
<evidence type="ECO:0000256" key="9">
    <source>
        <dbReference type="ARBA" id="ARBA00022585"/>
    </source>
</evidence>
<evidence type="ECO:0000256" key="28">
    <source>
        <dbReference type="ARBA" id="ARBA00038872"/>
    </source>
</evidence>
<keyword evidence="8" id="KW-0444">Lipid biosynthesis</keyword>
<evidence type="ECO:0000256" key="11">
    <source>
        <dbReference type="ARBA" id="ARBA00022692"/>
    </source>
</evidence>
<keyword evidence="21" id="KW-0275">Fatty acid biosynthesis</keyword>
<evidence type="ECO:0000256" key="19">
    <source>
        <dbReference type="ARBA" id="ARBA00023098"/>
    </source>
</evidence>
<dbReference type="PRINTS" id="PR00463">
    <property type="entry name" value="EP450I"/>
</dbReference>
<dbReference type="GO" id="GO:0016705">
    <property type="term" value="F:oxidoreductase activity, acting on paired donors, with incorporation or reduction of molecular oxygen"/>
    <property type="evidence" value="ECO:0007669"/>
    <property type="project" value="InterPro"/>
</dbReference>
<evidence type="ECO:0000256" key="33">
    <source>
        <dbReference type="RuleBase" id="RU000461"/>
    </source>
</evidence>
<evidence type="ECO:0000313" key="35">
    <source>
        <dbReference type="Proteomes" id="UP000228934"/>
    </source>
</evidence>
<keyword evidence="22" id="KW-0413">Isomerase</keyword>
<evidence type="ECO:0000256" key="18">
    <source>
        <dbReference type="ARBA" id="ARBA00023033"/>
    </source>
</evidence>
<dbReference type="GO" id="GO:0004796">
    <property type="term" value="F:thromboxane-A synthase activity"/>
    <property type="evidence" value="ECO:0007669"/>
    <property type="project" value="UniProtKB-EC"/>
</dbReference>
<accession>A0A2G9RYM6</accession>
<comment type="catalytic activity">
    <reaction evidence="27">
        <text>prostaglandin H2 = thromboxane A2</text>
        <dbReference type="Rhea" id="RHEA:17137"/>
        <dbReference type="ChEBI" id="CHEBI:57405"/>
        <dbReference type="ChEBI" id="CHEBI:57445"/>
        <dbReference type="EC" id="5.3.99.5"/>
    </reaction>
    <physiologicalReaction direction="left-to-right" evidence="27">
        <dbReference type="Rhea" id="RHEA:17138"/>
    </physiologicalReaction>
</comment>
<dbReference type="InterPro" id="IPR017972">
    <property type="entry name" value="Cyt_P450_CS"/>
</dbReference>
<evidence type="ECO:0000256" key="23">
    <source>
        <dbReference type="ARBA" id="ARBA00023239"/>
    </source>
</evidence>
<dbReference type="Proteomes" id="UP000228934">
    <property type="component" value="Unassembled WGS sequence"/>
</dbReference>
<keyword evidence="18 33" id="KW-0503">Monooxygenase</keyword>
<dbReference type="EMBL" id="KV933352">
    <property type="protein sequence ID" value="PIO32321.1"/>
    <property type="molecule type" value="Genomic_DNA"/>
</dbReference>
<organism evidence="34 35">
    <name type="scientific">Aquarana catesbeiana</name>
    <name type="common">American bullfrog</name>
    <name type="synonym">Rana catesbeiana</name>
    <dbReference type="NCBI Taxonomy" id="8400"/>
    <lineage>
        <taxon>Eukaryota</taxon>
        <taxon>Metazoa</taxon>
        <taxon>Chordata</taxon>
        <taxon>Craniata</taxon>
        <taxon>Vertebrata</taxon>
        <taxon>Euteleostomi</taxon>
        <taxon>Amphibia</taxon>
        <taxon>Batrachia</taxon>
        <taxon>Anura</taxon>
        <taxon>Neobatrachia</taxon>
        <taxon>Ranoidea</taxon>
        <taxon>Ranidae</taxon>
        <taxon>Aquarana</taxon>
    </lineage>
</organism>
<evidence type="ECO:0000256" key="13">
    <source>
        <dbReference type="ARBA" id="ARBA00022824"/>
    </source>
</evidence>
<keyword evidence="9" id="KW-0643">Prostaglandin biosynthesis</keyword>
<evidence type="ECO:0000256" key="22">
    <source>
        <dbReference type="ARBA" id="ARBA00023235"/>
    </source>
</evidence>
<dbReference type="GO" id="GO:0005789">
    <property type="term" value="C:endoplasmic reticulum membrane"/>
    <property type="evidence" value="ECO:0007669"/>
    <property type="project" value="UniProtKB-SubCell"/>
</dbReference>
<comment type="catalytic activity">
    <reaction evidence="1">
        <text>(15S)-hydroperoxy-(5Z,8Z,11Z,13E)-eicosatetraenoate = 15-oxo-(5Z,8Z,11Z,13E)-eicosatetraenoate + H2O</text>
        <dbReference type="Rhea" id="RHEA:48636"/>
        <dbReference type="ChEBI" id="CHEBI:15377"/>
        <dbReference type="ChEBI" id="CHEBI:57410"/>
        <dbReference type="ChEBI" id="CHEBI:57446"/>
    </reaction>
    <physiologicalReaction direction="left-to-right" evidence="1">
        <dbReference type="Rhea" id="RHEA:48637"/>
    </physiologicalReaction>
</comment>
<dbReference type="Gene3D" id="1.10.630.10">
    <property type="entry name" value="Cytochrome P450"/>
    <property type="match status" value="1"/>
</dbReference>
<dbReference type="PROSITE" id="PS00086">
    <property type="entry name" value="CYTOCHROME_P450"/>
    <property type="match status" value="1"/>
</dbReference>
<dbReference type="EC" id="4.2.1.152" evidence="6"/>
<keyword evidence="16 33" id="KW-0560">Oxidoreductase</keyword>
<evidence type="ECO:0000256" key="29">
    <source>
        <dbReference type="ARBA" id="ARBA00040834"/>
    </source>
</evidence>
<keyword evidence="23" id="KW-0456">Lyase</keyword>
<dbReference type="PANTHER" id="PTHR24302">
    <property type="entry name" value="CYTOCHROME P450 FAMILY 3"/>
    <property type="match status" value="1"/>
</dbReference>
<sequence length="128" mass="14260">MIVTPCACTGVTSSWLCHSNGRSPQTQKEDRVKAEALSAVTTPLEGFVLWFAAEEKQKQHPFSYLPFGAGPRSCIGMRLAILEAKITLYRVLQKFRFETSSRTQIPLQVTTLSTLRPKDGVYVKVVGR</sequence>
<evidence type="ECO:0000256" key="30">
    <source>
        <dbReference type="ARBA" id="ARBA00042726"/>
    </source>
</evidence>
<dbReference type="PANTHER" id="PTHR24302:SF47">
    <property type="entry name" value="CYTOCHROME P450"/>
    <property type="match status" value="1"/>
</dbReference>
<dbReference type="GO" id="GO:0008395">
    <property type="term" value="F:steroid hydroxylase activity"/>
    <property type="evidence" value="ECO:0007669"/>
    <property type="project" value="TreeGrafter"/>
</dbReference>
<dbReference type="InterPro" id="IPR050705">
    <property type="entry name" value="Cytochrome_P450_3A"/>
</dbReference>
<name>A0A2G9RYM6_AQUCT</name>